<comment type="caution">
    <text evidence="2">The sequence shown here is derived from an EMBL/GenBank/DDBJ whole genome shotgun (WGS) entry which is preliminary data.</text>
</comment>
<gene>
    <name evidence="2" type="ORF">EV193_104129</name>
</gene>
<name>A0A4Q7KQ35_9PSEU</name>
<evidence type="ECO:0000313" key="2">
    <source>
        <dbReference type="EMBL" id="RZS38918.1"/>
    </source>
</evidence>
<dbReference type="Gene3D" id="3.60.21.10">
    <property type="match status" value="2"/>
</dbReference>
<evidence type="ECO:0000259" key="1">
    <source>
        <dbReference type="Pfam" id="PF00149"/>
    </source>
</evidence>
<dbReference type="AlphaFoldDB" id="A0A4Q7KQ35"/>
<organism evidence="2 3">
    <name type="scientific">Herbihabitans rhizosphaerae</name>
    <dbReference type="NCBI Taxonomy" id="1872711"/>
    <lineage>
        <taxon>Bacteria</taxon>
        <taxon>Bacillati</taxon>
        <taxon>Actinomycetota</taxon>
        <taxon>Actinomycetes</taxon>
        <taxon>Pseudonocardiales</taxon>
        <taxon>Pseudonocardiaceae</taxon>
        <taxon>Herbihabitans</taxon>
    </lineage>
</organism>
<feature type="domain" description="Calcineurin-like phosphoesterase" evidence="1">
    <location>
        <begin position="18"/>
        <end position="250"/>
    </location>
</feature>
<evidence type="ECO:0000313" key="3">
    <source>
        <dbReference type="Proteomes" id="UP000294257"/>
    </source>
</evidence>
<dbReference type="InterPro" id="IPR029052">
    <property type="entry name" value="Metallo-depent_PP-like"/>
</dbReference>
<dbReference type="Proteomes" id="UP000294257">
    <property type="component" value="Unassembled WGS sequence"/>
</dbReference>
<dbReference type="EMBL" id="SGWQ01000004">
    <property type="protein sequence ID" value="RZS38918.1"/>
    <property type="molecule type" value="Genomic_DNA"/>
</dbReference>
<dbReference type="SUPFAM" id="SSF56300">
    <property type="entry name" value="Metallo-dependent phosphatases"/>
    <property type="match status" value="1"/>
</dbReference>
<dbReference type="Pfam" id="PF00149">
    <property type="entry name" value="Metallophos"/>
    <property type="match status" value="1"/>
</dbReference>
<accession>A0A4Q7KQ35</accession>
<reference evidence="2 3" key="1">
    <citation type="submission" date="2019-02" db="EMBL/GenBank/DDBJ databases">
        <title>Genomic Encyclopedia of Type Strains, Phase IV (KMG-IV): sequencing the most valuable type-strain genomes for metagenomic binning, comparative biology and taxonomic classification.</title>
        <authorList>
            <person name="Goeker M."/>
        </authorList>
    </citation>
    <scope>NUCLEOTIDE SEQUENCE [LARGE SCALE GENOMIC DNA]</scope>
    <source>
        <strain evidence="2 3">DSM 101727</strain>
    </source>
</reference>
<keyword evidence="3" id="KW-1185">Reference proteome</keyword>
<dbReference type="GO" id="GO:0016787">
    <property type="term" value="F:hydrolase activity"/>
    <property type="evidence" value="ECO:0007669"/>
    <property type="project" value="InterPro"/>
</dbReference>
<dbReference type="InterPro" id="IPR004843">
    <property type="entry name" value="Calcineurin-like_PHP"/>
</dbReference>
<sequence length="279" mass="30279">MAARQGFRRSATNVNGVRLHVVSDIHGNAEALARAGDGADALVVLGDLIDFVDYHDHSKGILGAVFGAERVGRFAALRRERHHGEAAAYARSLWAELGDASTVVEEAIREQYATLFAAMSAPTYATPGNVDVPALWPEYAGEGVRVLDGEVAEIGGLRFGFVGGALLPRGAVLRRAPGVWRPYLRTEADFAGSVDALDAVDVLCSHIPPDVPELTYDVIARRAEYGSAALLKLIHAQRPRWSLFGHVHQPLAGRARVGRTECVNVGHFQRTERPHVLRW</sequence>
<protein>
    <submittedName>
        <fullName evidence="2">Icc-related predicted phosphoesterase</fullName>
    </submittedName>
</protein>
<proteinExistence type="predicted"/>